<dbReference type="OrthoDB" id="195456at2"/>
<proteinExistence type="predicted"/>
<feature type="chain" id="PRO_5020540944" description="DUF2911 family protein" evidence="1">
    <location>
        <begin position="22"/>
        <end position="171"/>
    </location>
</feature>
<dbReference type="RefSeq" id="WP_133577084.1">
    <property type="nucleotide sequence ID" value="NZ_SNYC01000005.1"/>
</dbReference>
<dbReference type="AlphaFoldDB" id="A0A4R6SUL1"/>
<dbReference type="Proteomes" id="UP000295620">
    <property type="component" value="Unassembled WGS sequence"/>
</dbReference>
<protein>
    <recommendedName>
        <fullName evidence="4">DUF2911 family protein</fullName>
    </recommendedName>
</protein>
<gene>
    <name evidence="2" type="ORF">ATK78_3256</name>
</gene>
<keyword evidence="1" id="KW-0732">Signal</keyword>
<keyword evidence="3" id="KW-1185">Reference proteome</keyword>
<evidence type="ECO:0008006" key="4">
    <source>
        <dbReference type="Google" id="ProtNLM"/>
    </source>
</evidence>
<accession>A0A4R6SUL1</accession>
<comment type="caution">
    <text evidence="2">The sequence shown here is derived from an EMBL/GenBank/DDBJ whole genome shotgun (WGS) entry which is preliminary data.</text>
</comment>
<reference evidence="2 3" key="1">
    <citation type="submission" date="2019-03" db="EMBL/GenBank/DDBJ databases">
        <title>Genomic Encyclopedia of Archaeal and Bacterial Type Strains, Phase II (KMG-II): from individual species to whole genera.</title>
        <authorList>
            <person name="Goeker M."/>
        </authorList>
    </citation>
    <scope>NUCLEOTIDE SEQUENCE [LARGE SCALE GENOMIC DNA]</scope>
    <source>
        <strain evidence="2 3">DSM 19035</strain>
    </source>
</reference>
<sequence length="171" mass="18642">MKKIFVLTLIAGFFTTATVFAQQDKTKRASPPAIVKETIKSGATVTIDYSQPALKGRAIGTELAPYGKVWRTGANEATVFEVDKDVKVEGKALAAGKYGLYSIPGEKEWTLIFNKTWKQWGTNYTEADDALRVVVKTGKAPAVSEKLTFSVDKAGKVTFVWGDKAVAFNVK</sequence>
<feature type="signal peptide" evidence="1">
    <location>
        <begin position="1"/>
        <end position="21"/>
    </location>
</feature>
<dbReference type="Pfam" id="PF11138">
    <property type="entry name" value="DUF2911"/>
    <property type="match status" value="1"/>
</dbReference>
<evidence type="ECO:0000313" key="3">
    <source>
        <dbReference type="Proteomes" id="UP000295620"/>
    </source>
</evidence>
<evidence type="ECO:0000256" key="1">
    <source>
        <dbReference type="SAM" id="SignalP"/>
    </source>
</evidence>
<name>A0A4R6SUL1_9SPHI</name>
<evidence type="ECO:0000313" key="2">
    <source>
        <dbReference type="EMBL" id="TDQ08738.1"/>
    </source>
</evidence>
<organism evidence="2 3">
    <name type="scientific">Pedobacter metabolipauper</name>
    <dbReference type="NCBI Taxonomy" id="425513"/>
    <lineage>
        <taxon>Bacteria</taxon>
        <taxon>Pseudomonadati</taxon>
        <taxon>Bacteroidota</taxon>
        <taxon>Sphingobacteriia</taxon>
        <taxon>Sphingobacteriales</taxon>
        <taxon>Sphingobacteriaceae</taxon>
        <taxon>Pedobacter</taxon>
    </lineage>
</organism>
<dbReference type="EMBL" id="SNYC01000005">
    <property type="protein sequence ID" value="TDQ08738.1"/>
    <property type="molecule type" value="Genomic_DNA"/>
</dbReference>
<dbReference type="InterPro" id="IPR021314">
    <property type="entry name" value="DUF2911"/>
</dbReference>